<accession>A0A5M3MS97</accession>
<name>A0A5M3MS97_CONPW</name>
<keyword evidence="2" id="KW-1185">Reference proteome</keyword>
<dbReference type="OMA" id="HEMSKAH"/>
<evidence type="ECO:0000313" key="2">
    <source>
        <dbReference type="Proteomes" id="UP000053558"/>
    </source>
</evidence>
<dbReference type="RefSeq" id="XP_007767846.1">
    <property type="nucleotide sequence ID" value="XM_007769656.1"/>
</dbReference>
<dbReference type="OrthoDB" id="2418900at2759"/>
<dbReference type="AlphaFoldDB" id="A0A5M3MS97"/>
<organism evidence="1 2">
    <name type="scientific">Coniophora puteana (strain RWD-64-598)</name>
    <name type="common">Brown rot fungus</name>
    <dbReference type="NCBI Taxonomy" id="741705"/>
    <lineage>
        <taxon>Eukaryota</taxon>
        <taxon>Fungi</taxon>
        <taxon>Dikarya</taxon>
        <taxon>Basidiomycota</taxon>
        <taxon>Agaricomycotina</taxon>
        <taxon>Agaricomycetes</taxon>
        <taxon>Agaricomycetidae</taxon>
        <taxon>Boletales</taxon>
        <taxon>Coniophorineae</taxon>
        <taxon>Coniophoraceae</taxon>
        <taxon>Coniophora</taxon>
    </lineage>
</organism>
<dbReference type="InterPro" id="IPR041078">
    <property type="entry name" value="Plavaka"/>
</dbReference>
<dbReference type="EMBL" id="JH711577">
    <property type="protein sequence ID" value="EIW82033.1"/>
    <property type="molecule type" value="Genomic_DNA"/>
</dbReference>
<gene>
    <name evidence="1" type="ORF">CONPUDRAFT_122482</name>
</gene>
<dbReference type="Pfam" id="PF18759">
    <property type="entry name" value="Plavaka"/>
    <property type="match status" value="1"/>
</dbReference>
<dbReference type="Proteomes" id="UP000053558">
    <property type="component" value="Unassembled WGS sequence"/>
</dbReference>
<protein>
    <submittedName>
        <fullName evidence="1">Uncharacterized protein</fullName>
    </submittedName>
</protein>
<reference evidence="2" key="1">
    <citation type="journal article" date="2012" name="Science">
        <title>The Paleozoic origin of enzymatic lignin decomposition reconstructed from 31 fungal genomes.</title>
        <authorList>
            <person name="Floudas D."/>
            <person name="Binder M."/>
            <person name="Riley R."/>
            <person name="Barry K."/>
            <person name="Blanchette R.A."/>
            <person name="Henrissat B."/>
            <person name="Martinez A.T."/>
            <person name="Otillar R."/>
            <person name="Spatafora J.W."/>
            <person name="Yadav J.S."/>
            <person name="Aerts A."/>
            <person name="Benoit I."/>
            <person name="Boyd A."/>
            <person name="Carlson A."/>
            <person name="Copeland A."/>
            <person name="Coutinho P.M."/>
            <person name="de Vries R.P."/>
            <person name="Ferreira P."/>
            <person name="Findley K."/>
            <person name="Foster B."/>
            <person name="Gaskell J."/>
            <person name="Glotzer D."/>
            <person name="Gorecki P."/>
            <person name="Heitman J."/>
            <person name="Hesse C."/>
            <person name="Hori C."/>
            <person name="Igarashi K."/>
            <person name="Jurgens J.A."/>
            <person name="Kallen N."/>
            <person name="Kersten P."/>
            <person name="Kohler A."/>
            <person name="Kuees U."/>
            <person name="Kumar T.K.A."/>
            <person name="Kuo A."/>
            <person name="LaButti K."/>
            <person name="Larrondo L.F."/>
            <person name="Lindquist E."/>
            <person name="Ling A."/>
            <person name="Lombard V."/>
            <person name="Lucas S."/>
            <person name="Lundell T."/>
            <person name="Martin R."/>
            <person name="McLaughlin D.J."/>
            <person name="Morgenstern I."/>
            <person name="Morin E."/>
            <person name="Murat C."/>
            <person name="Nagy L.G."/>
            <person name="Nolan M."/>
            <person name="Ohm R.A."/>
            <person name="Patyshakuliyeva A."/>
            <person name="Rokas A."/>
            <person name="Ruiz-Duenas F.J."/>
            <person name="Sabat G."/>
            <person name="Salamov A."/>
            <person name="Samejima M."/>
            <person name="Schmutz J."/>
            <person name="Slot J.C."/>
            <person name="St John F."/>
            <person name="Stenlid J."/>
            <person name="Sun H."/>
            <person name="Sun S."/>
            <person name="Syed K."/>
            <person name="Tsang A."/>
            <person name="Wiebenga A."/>
            <person name="Young D."/>
            <person name="Pisabarro A."/>
            <person name="Eastwood D.C."/>
            <person name="Martin F."/>
            <person name="Cullen D."/>
            <person name="Grigoriev I.V."/>
            <person name="Hibbett D.S."/>
        </authorList>
    </citation>
    <scope>NUCLEOTIDE SEQUENCE [LARGE SCALE GENOMIC DNA]</scope>
    <source>
        <strain evidence="2">RWD-64-598 SS2</strain>
    </source>
</reference>
<dbReference type="GeneID" id="19199697"/>
<evidence type="ECO:0000313" key="1">
    <source>
        <dbReference type="EMBL" id="EIW82033.1"/>
    </source>
</evidence>
<comment type="caution">
    <text evidence="1">The sequence shown here is derived from an EMBL/GenBank/DDBJ whole genome shotgun (WGS) entry which is preliminary data.</text>
</comment>
<proteinExistence type="predicted"/>
<sequence length="170" mass="18943">MHQILHSLADAGLRGVEMTCADGYIHRVFPILAAYIADHPEQCLVACCMQNWCPKCLVGRDNCGSRSPSENQEQTTTLETLAMQEDGEYPPEFVAHGLHKVYAPFWSDLPHTDIFCCISLDLLHQLHHGVFKDHLVQWCTALVAGGATELDKHLQAIRKSTGCFFGSSYL</sequence>
<dbReference type="KEGG" id="cput:CONPUDRAFT_122482"/>